<accession>A0ABP8I7T3</accession>
<feature type="domain" description="OmpA-like" evidence="4">
    <location>
        <begin position="88"/>
        <end position="202"/>
    </location>
</feature>
<name>A0ABP8I7T3_9BURK</name>
<gene>
    <name evidence="5" type="ORF">GCM10023165_42990</name>
</gene>
<protein>
    <recommendedName>
        <fullName evidence="4">OmpA-like domain-containing protein</fullName>
    </recommendedName>
</protein>
<dbReference type="Pfam" id="PF00691">
    <property type="entry name" value="OmpA"/>
    <property type="match status" value="1"/>
</dbReference>
<dbReference type="InterPro" id="IPR006665">
    <property type="entry name" value="OmpA-like"/>
</dbReference>
<evidence type="ECO:0000259" key="4">
    <source>
        <dbReference type="PROSITE" id="PS51123"/>
    </source>
</evidence>
<feature type="signal peptide" evidence="3">
    <location>
        <begin position="1"/>
        <end position="19"/>
    </location>
</feature>
<dbReference type="CDD" id="cd07185">
    <property type="entry name" value="OmpA_C-like"/>
    <property type="match status" value="1"/>
</dbReference>
<feature type="region of interest" description="Disordered" evidence="2">
    <location>
        <begin position="50"/>
        <end position="71"/>
    </location>
</feature>
<dbReference type="PROSITE" id="PS51123">
    <property type="entry name" value="OMPA_2"/>
    <property type="match status" value="1"/>
</dbReference>
<dbReference type="Gene3D" id="3.30.1330.60">
    <property type="entry name" value="OmpA-like domain"/>
    <property type="match status" value="1"/>
</dbReference>
<keyword evidence="3" id="KW-0732">Signal</keyword>
<organism evidence="5 6">
    <name type="scientific">Variovorax defluvii</name>
    <dbReference type="NCBI Taxonomy" id="913761"/>
    <lineage>
        <taxon>Bacteria</taxon>
        <taxon>Pseudomonadati</taxon>
        <taxon>Pseudomonadota</taxon>
        <taxon>Betaproteobacteria</taxon>
        <taxon>Burkholderiales</taxon>
        <taxon>Comamonadaceae</taxon>
        <taxon>Variovorax</taxon>
    </lineage>
</organism>
<dbReference type="Proteomes" id="UP001500975">
    <property type="component" value="Unassembled WGS sequence"/>
</dbReference>
<evidence type="ECO:0000256" key="2">
    <source>
        <dbReference type="SAM" id="MobiDB-lite"/>
    </source>
</evidence>
<dbReference type="RefSeq" id="WP_345540494.1">
    <property type="nucleotide sequence ID" value="NZ_BAABGJ010000076.1"/>
</dbReference>
<keyword evidence="1" id="KW-0472">Membrane</keyword>
<reference evidence="6" key="1">
    <citation type="journal article" date="2019" name="Int. J. Syst. Evol. Microbiol.">
        <title>The Global Catalogue of Microorganisms (GCM) 10K type strain sequencing project: providing services to taxonomists for standard genome sequencing and annotation.</title>
        <authorList>
            <consortium name="The Broad Institute Genomics Platform"/>
            <consortium name="The Broad Institute Genome Sequencing Center for Infectious Disease"/>
            <person name="Wu L."/>
            <person name="Ma J."/>
        </authorList>
    </citation>
    <scope>NUCLEOTIDE SEQUENCE [LARGE SCALE GENOMIC DNA]</scope>
    <source>
        <strain evidence="6">JCM 17804</strain>
    </source>
</reference>
<dbReference type="InterPro" id="IPR036737">
    <property type="entry name" value="OmpA-like_sf"/>
</dbReference>
<dbReference type="PANTHER" id="PTHR30329">
    <property type="entry name" value="STATOR ELEMENT OF FLAGELLAR MOTOR COMPLEX"/>
    <property type="match status" value="1"/>
</dbReference>
<dbReference type="EMBL" id="BAABGJ010000076">
    <property type="protein sequence ID" value="GAA4353050.1"/>
    <property type="molecule type" value="Genomic_DNA"/>
</dbReference>
<evidence type="ECO:0000256" key="1">
    <source>
        <dbReference type="PROSITE-ProRule" id="PRU00473"/>
    </source>
</evidence>
<proteinExistence type="predicted"/>
<dbReference type="InterPro" id="IPR050330">
    <property type="entry name" value="Bact_OuterMem_StrucFunc"/>
</dbReference>
<evidence type="ECO:0000256" key="3">
    <source>
        <dbReference type="SAM" id="SignalP"/>
    </source>
</evidence>
<dbReference type="SUPFAM" id="SSF103088">
    <property type="entry name" value="OmpA-like"/>
    <property type="match status" value="1"/>
</dbReference>
<feature type="chain" id="PRO_5045274727" description="OmpA-like domain-containing protein" evidence="3">
    <location>
        <begin position="20"/>
        <end position="202"/>
    </location>
</feature>
<dbReference type="PANTHER" id="PTHR30329:SF21">
    <property type="entry name" value="LIPOPROTEIN YIAD-RELATED"/>
    <property type="match status" value="1"/>
</dbReference>
<evidence type="ECO:0000313" key="5">
    <source>
        <dbReference type="EMBL" id="GAA4353050.1"/>
    </source>
</evidence>
<comment type="caution">
    <text evidence="5">The sequence shown here is derived from an EMBL/GenBank/DDBJ whole genome shotgun (WGS) entry which is preliminary data.</text>
</comment>
<keyword evidence="6" id="KW-1185">Reference proteome</keyword>
<evidence type="ECO:0000313" key="6">
    <source>
        <dbReference type="Proteomes" id="UP001500975"/>
    </source>
</evidence>
<dbReference type="PROSITE" id="PS51257">
    <property type="entry name" value="PROKAR_LIPOPROTEIN"/>
    <property type="match status" value="1"/>
</dbReference>
<sequence length="202" mass="21667">MVRRRLALAASVFSAAWLAACSTPTVTRVVLLPQANGSASAVVVRGNNDTEETLSQPYQRATARSRGGPVIDRADPARLQAEHRALFELMPAPALHYTVYFDTGGAVLTASSQIAMSEALEAAQARSGGDIVVIGHSDTIGSQTRNDDLSRLRAGMVKQLFVARGFPAHRIEAAGRGEHDLAVPTADEVEEPRNRRVTIEVR</sequence>